<keyword evidence="2 4" id="KW-0808">Transferase</keyword>
<evidence type="ECO:0000259" key="3">
    <source>
        <dbReference type="Pfam" id="PF13579"/>
    </source>
</evidence>
<dbReference type="InterPro" id="IPR028098">
    <property type="entry name" value="Glyco_trans_4-like_N"/>
</dbReference>
<dbReference type="KEGG" id="sphv:F9278_06540"/>
<reference evidence="4 5" key="1">
    <citation type="submission" date="2019-10" db="EMBL/GenBank/DDBJ databases">
        <title>Streptomyces sp. strain GY16 isolated from leaves of Broussonetia papyrifera.</title>
        <authorList>
            <person name="Mo P."/>
        </authorList>
    </citation>
    <scope>NUCLEOTIDE SEQUENCE [LARGE SCALE GENOMIC DNA]</scope>
    <source>
        <strain evidence="4 5">GY16</strain>
    </source>
</reference>
<feature type="domain" description="Glycosyltransferase subfamily 4-like N-terminal" evidence="3">
    <location>
        <begin position="23"/>
        <end position="179"/>
    </location>
</feature>
<proteinExistence type="predicted"/>
<dbReference type="Proteomes" id="UP000327294">
    <property type="component" value="Chromosome"/>
</dbReference>
<dbReference type="Gene3D" id="3.40.50.2000">
    <property type="entry name" value="Glycogen Phosphorylase B"/>
    <property type="match status" value="2"/>
</dbReference>
<dbReference type="AlphaFoldDB" id="A0A5P8JXX5"/>
<keyword evidence="1" id="KW-0328">Glycosyltransferase</keyword>
<dbReference type="SUPFAM" id="SSF53756">
    <property type="entry name" value="UDP-Glycosyltransferase/glycogen phosphorylase"/>
    <property type="match status" value="1"/>
</dbReference>
<dbReference type="GO" id="GO:1901137">
    <property type="term" value="P:carbohydrate derivative biosynthetic process"/>
    <property type="evidence" value="ECO:0007669"/>
    <property type="project" value="UniProtKB-ARBA"/>
</dbReference>
<dbReference type="PANTHER" id="PTHR45947:SF3">
    <property type="entry name" value="SULFOQUINOVOSYL TRANSFERASE SQD2"/>
    <property type="match status" value="1"/>
</dbReference>
<sequence>MSGAASPKLRIVRLANFVAPSSGGLRTALRELGKGFEAAGHEAVLVVPGERYTDSATEQGRVITLPGPLLPGTGGYRVLVDKRRAAALLESLGPDRLEVSDRTTLRWTGAWARRARVRAVMVSHETADGVLRTWGLSESMARRASDALNVRTAHTYSKVVCTTEFAEREFVRIGARNVVRAPLGVDLVGRHPALRDKALRERYAREDEVLLVMCSRLSVEKRPGTAVDALEALVRRGRRAVLVVAGDGPLRGRLEQRAKGLPVTFLGHVGDRDMLGALQASADVALAPGPAETFGLAALEAMACGTPVVASSSSALPEVIGSAGATAADNGAAFAGAVELLLDRPGDDRREAARARAECFGWQTAVDAFLAAHDATVGRPVREGVG</sequence>
<dbReference type="EMBL" id="CP045096">
    <property type="protein sequence ID" value="QFQ95895.1"/>
    <property type="molecule type" value="Genomic_DNA"/>
</dbReference>
<dbReference type="GO" id="GO:0016757">
    <property type="term" value="F:glycosyltransferase activity"/>
    <property type="evidence" value="ECO:0007669"/>
    <property type="project" value="UniProtKB-KW"/>
</dbReference>
<gene>
    <name evidence="4" type="ORF">F9278_06540</name>
</gene>
<evidence type="ECO:0000313" key="5">
    <source>
        <dbReference type="Proteomes" id="UP000327294"/>
    </source>
</evidence>
<organism evidence="4 5">
    <name type="scientific">Streptomyces phaeolivaceus</name>
    <dbReference type="NCBI Taxonomy" id="2653200"/>
    <lineage>
        <taxon>Bacteria</taxon>
        <taxon>Bacillati</taxon>
        <taxon>Actinomycetota</taxon>
        <taxon>Actinomycetes</taxon>
        <taxon>Kitasatosporales</taxon>
        <taxon>Streptomycetaceae</taxon>
        <taxon>Streptomyces</taxon>
    </lineage>
</organism>
<dbReference type="RefSeq" id="WP_152167419.1">
    <property type="nucleotide sequence ID" value="NZ_CP045096.1"/>
</dbReference>
<keyword evidence="5" id="KW-1185">Reference proteome</keyword>
<protein>
    <submittedName>
        <fullName evidence="4">Glycosyltransferase family 1 protein</fullName>
    </submittedName>
</protein>
<dbReference type="Pfam" id="PF13692">
    <property type="entry name" value="Glyco_trans_1_4"/>
    <property type="match status" value="1"/>
</dbReference>
<evidence type="ECO:0000256" key="2">
    <source>
        <dbReference type="ARBA" id="ARBA00022679"/>
    </source>
</evidence>
<name>A0A5P8JXX5_9ACTN</name>
<evidence type="ECO:0000313" key="4">
    <source>
        <dbReference type="EMBL" id="QFQ95895.1"/>
    </source>
</evidence>
<dbReference type="PANTHER" id="PTHR45947">
    <property type="entry name" value="SULFOQUINOVOSYL TRANSFERASE SQD2"/>
    <property type="match status" value="1"/>
</dbReference>
<evidence type="ECO:0000256" key="1">
    <source>
        <dbReference type="ARBA" id="ARBA00022676"/>
    </source>
</evidence>
<dbReference type="Pfam" id="PF13579">
    <property type="entry name" value="Glyco_trans_4_4"/>
    <property type="match status" value="1"/>
</dbReference>
<accession>A0A5P8JXX5</accession>
<dbReference type="InterPro" id="IPR050194">
    <property type="entry name" value="Glycosyltransferase_grp1"/>
</dbReference>